<evidence type="ECO:0000313" key="1">
    <source>
        <dbReference type="EMBL" id="EGL98627.1"/>
    </source>
</evidence>
<dbReference type="Proteomes" id="UP000006227">
    <property type="component" value="Unassembled WGS sequence"/>
</dbReference>
<dbReference type="PATRIC" id="fig|1029822.3.peg.324"/>
<dbReference type="RefSeq" id="WP_003705229.1">
    <property type="nucleotide sequence ID" value="NZ_AFMN01000001.1"/>
</dbReference>
<comment type="caution">
    <text evidence="1">The sequence shown here is derived from an EMBL/GenBank/DDBJ whole genome shotgun (WGS) entry which is preliminary data.</text>
</comment>
<name>F5VCJ5_9LACO</name>
<sequence length="387" mass="46556">MIIPEWTGYFPEVENESNKVKEAYTYLENEWENGNRVDIVDNQSSYLFYYCYRLNDKCLVEHSQESLIETSNKYRNLLKIYGSDFPKINYYATLWMMCLAKSIENSEVREYWINYYLDHLCNDRKNLNNLGSLLFKGEEEYVPSKYFVDLFPIKSKLSSYGRNFEDEIRQFIEQKIDLIYQNEKINYISLFAKVKNASYTIPTTINVDYDDVKDYMRVDGYIFTRDMDKIKSFIKDSENEWRKSNHLPEIGKGWIHESQLFEELRKTFKNQKIEQHARPKFLGQQHYDIYFPEYKIACEYQGDQHFKAISYFGGEDSFKSNQERDKRKRRISKINDVILIEVMPNYNLENLVEQISRYMNIDIPKVCHIDESNNPSIKDLTKYRNKK</sequence>
<dbReference type="AlphaFoldDB" id="F5VCJ5"/>
<organism evidence="1 2">
    <name type="scientific">Ligilactobacillus salivarius NIAS840</name>
    <dbReference type="NCBI Taxonomy" id="1029822"/>
    <lineage>
        <taxon>Bacteria</taxon>
        <taxon>Bacillati</taxon>
        <taxon>Bacillota</taxon>
        <taxon>Bacilli</taxon>
        <taxon>Lactobacillales</taxon>
        <taxon>Lactobacillaceae</taxon>
        <taxon>Ligilactobacillus</taxon>
    </lineage>
</organism>
<protein>
    <submittedName>
        <fullName evidence="1">Uncharacterized protein</fullName>
    </submittedName>
</protein>
<accession>F5VCJ5</accession>
<gene>
    <name evidence="1" type="ORF">NIAS840_00325</name>
</gene>
<proteinExistence type="predicted"/>
<reference evidence="1 2" key="1">
    <citation type="journal article" date="2011" name="J. Bacteriol.">
        <title>Genome Sequence of Lactobacillus salivarius NIAS840, Isolated from Chicken Intestine.</title>
        <authorList>
            <person name="Ham J.S."/>
            <person name="Kim H.W."/>
            <person name="Seol K.H."/>
            <person name="Jang A."/>
            <person name="Jeong S.G."/>
            <person name="Oh M.H."/>
            <person name="Kim D.H."/>
            <person name="Kang D.K."/>
            <person name="Kim G.B."/>
            <person name="Cha C.J."/>
        </authorList>
    </citation>
    <scope>NUCLEOTIDE SEQUENCE [LARGE SCALE GENOMIC DNA]</scope>
    <source>
        <strain evidence="1 2">NIAS840</strain>
    </source>
</reference>
<evidence type="ECO:0000313" key="2">
    <source>
        <dbReference type="Proteomes" id="UP000006227"/>
    </source>
</evidence>
<dbReference type="EMBL" id="AFMN01000001">
    <property type="protein sequence ID" value="EGL98627.1"/>
    <property type="molecule type" value="Genomic_DNA"/>
</dbReference>